<dbReference type="GO" id="GO:0000981">
    <property type="term" value="F:DNA-binding transcription factor activity, RNA polymerase II-specific"/>
    <property type="evidence" value="ECO:0007669"/>
    <property type="project" value="InterPro"/>
</dbReference>
<dbReference type="PANTHER" id="PTHR43374">
    <property type="entry name" value="FLAVIN PRENYLTRANSFERASE"/>
    <property type="match status" value="1"/>
</dbReference>
<dbReference type="InterPro" id="IPR036864">
    <property type="entry name" value="Zn2-C6_fun-type_DNA-bd_sf"/>
</dbReference>
<sequence>MLIKVVSQEDAESRLISVDAEQILHRGSVDIMTDSNQEGESPVGVSPGQRLEDGQNLTPDEASRIIHSHRKVRYGTACWPCRQRKVKCDNKHPCENCVKRDHASLCSYNPKQHQQQKSAGVKAGSVAGVKRGRSPASDNSTKKEEVRWPRTNDDDDPNESRYLGQNSIAAFLSEEARVGQATGDGEQDVIRQDIMPILGLQISSAPYPFMSKDHMNKIRLDIAAALPSDRDVLKTFQIYKQIVQPFWGLLIDVEDFESKLCIYLEDRGASSKHPANGSKGVSSAWLGMLFAVLAVATNYTELSYHKRVATSQAFVQTSFHCLRLSNFLIRPSLESLQALLILGFVLANDMKAEASWALIGLTCRLAQALGLHRGPHETTRLTQPAFEDLPKRKLWWTIVWQDSLLSLSFDRSPIAVMTRCALPLGPKAATEGWSYTEAMYHLCQKILLSVNNDSGTPSDFDQIIRDSIDVENIRREVHPCLGQKEHCKTVQDWLQFYAVRLHTSFVVSVLCRPALRRGETPGMNAAQKKLLAEKCKQNLTETVRMYLKMHSLSVIPTRSWAFTYHGLSSAVLLGILGETKTDPEVRQLQGDLISALSTSAAKDHNTPHLPQSEKDIELSGPLSRALVALKNIYDHGWVVEGRSMNGHETPGQHTLDQAQFEQQQNAAIAMASMQNNGLPPIDYAQQMMTPMGVPSPQIVEQTLNMSPMDLFDSIFWDNPYQYGNTGMDQLGYDFSQPMYPQF</sequence>
<feature type="compositionally biased region" description="Basic and acidic residues" evidence="3">
    <location>
        <begin position="140"/>
        <end position="152"/>
    </location>
</feature>
<organism evidence="5 6">
    <name type="scientific">Amylocarpus encephaloides</name>
    <dbReference type="NCBI Taxonomy" id="45428"/>
    <lineage>
        <taxon>Eukaryota</taxon>
        <taxon>Fungi</taxon>
        <taxon>Dikarya</taxon>
        <taxon>Ascomycota</taxon>
        <taxon>Pezizomycotina</taxon>
        <taxon>Leotiomycetes</taxon>
        <taxon>Helotiales</taxon>
        <taxon>Helotiales incertae sedis</taxon>
        <taxon>Amylocarpus</taxon>
    </lineage>
</organism>
<name>A0A9P7YGF6_9HELO</name>
<dbReference type="PROSITE" id="PS50048">
    <property type="entry name" value="ZN2_CY6_FUNGAL_2"/>
    <property type="match status" value="1"/>
</dbReference>
<dbReference type="SMART" id="SM00066">
    <property type="entry name" value="GAL4"/>
    <property type="match status" value="1"/>
</dbReference>
<dbReference type="CDD" id="cd00067">
    <property type="entry name" value="GAL4"/>
    <property type="match status" value="1"/>
</dbReference>
<dbReference type="PANTHER" id="PTHR43374:SF1">
    <property type="entry name" value="FLAVIN PRENYLTRANSFERASE PAD1, MITOCHONDRIAL"/>
    <property type="match status" value="1"/>
</dbReference>
<accession>A0A9P7YGF6</accession>
<feature type="domain" description="Zn(2)-C6 fungal-type" evidence="4">
    <location>
        <begin position="77"/>
        <end position="108"/>
    </location>
</feature>
<evidence type="ECO:0000259" key="4">
    <source>
        <dbReference type="PROSITE" id="PS50048"/>
    </source>
</evidence>
<dbReference type="CDD" id="cd12148">
    <property type="entry name" value="fungal_TF_MHR"/>
    <property type="match status" value="1"/>
</dbReference>
<gene>
    <name evidence="5" type="ORF">BJ875DRAFT_466494</name>
</gene>
<reference evidence="5" key="1">
    <citation type="journal article" date="2021" name="IMA Fungus">
        <title>Genomic characterization of three marine fungi, including Emericellopsis atlantica sp. nov. with signatures of a generalist lifestyle and marine biomass degradation.</title>
        <authorList>
            <person name="Hagestad O.C."/>
            <person name="Hou L."/>
            <person name="Andersen J.H."/>
            <person name="Hansen E.H."/>
            <person name="Altermark B."/>
            <person name="Li C."/>
            <person name="Kuhnert E."/>
            <person name="Cox R.J."/>
            <person name="Crous P.W."/>
            <person name="Spatafora J.W."/>
            <person name="Lail K."/>
            <person name="Amirebrahimi M."/>
            <person name="Lipzen A."/>
            <person name="Pangilinan J."/>
            <person name="Andreopoulos W."/>
            <person name="Hayes R.D."/>
            <person name="Ng V."/>
            <person name="Grigoriev I.V."/>
            <person name="Jackson S.A."/>
            <person name="Sutton T.D.S."/>
            <person name="Dobson A.D.W."/>
            <person name="Rama T."/>
        </authorList>
    </citation>
    <scope>NUCLEOTIDE SEQUENCE</scope>
    <source>
        <strain evidence="5">TRa018bII</strain>
    </source>
</reference>
<evidence type="ECO:0000313" key="5">
    <source>
        <dbReference type="EMBL" id="KAG9232548.1"/>
    </source>
</evidence>
<keyword evidence="2" id="KW-0539">Nucleus</keyword>
<evidence type="ECO:0000256" key="1">
    <source>
        <dbReference type="ARBA" id="ARBA00022723"/>
    </source>
</evidence>
<evidence type="ECO:0000313" key="6">
    <source>
        <dbReference type="Proteomes" id="UP000824998"/>
    </source>
</evidence>
<dbReference type="SUPFAM" id="SSF57701">
    <property type="entry name" value="Zn2/Cys6 DNA-binding domain"/>
    <property type="match status" value="1"/>
</dbReference>
<dbReference type="GO" id="GO:0008270">
    <property type="term" value="F:zinc ion binding"/>
    <property type="evidence" value="ECO:0007669"/>
    <property type="project" value="InterPro"/>
</dbReference>
<dbReference type="GO" id="GO:0006351">
    <property type="term" value="P:DNA-templated transcription"/>
    <property type="evidence" value="ECO:0007669"/>
    <property type="project" value="InterPro"/>
</dbReference>
<dbReference type="EMBL" id="MU251543">
    <property type="protein sequence ID" value="KAG9232548.1"/>
    <property type="molecule type" value="Genomic_DNA"/>
</dbReference>
<evidence type="ECO:0000256" key="3">
    <source>
        <dbReference type="SAM" id="MobiDB-lite"/>
    </source>
</evidence>
<dbReference type="GO" id="GO:0003677">
    <property type="term" value="F:DNA binding"/>
    <property type="evidence" value="ECO:0007669"/>
    <property type="project" value="InterPro"/>
</dbReference>
<dbReference type="Gene3D" id="4.10.240.10">
    <property type="entry name" value="Zn(2)-C6 fungal-type DNA-binding domain"/>
    <property type="match status" value="1"/>
</dbReference>
<dbReference type="InterPro" id="IPR007219">
    <property type="entry name" value="XnlR_reg_dom"/>
</dbReference>
<keyword evidence="1" id="KW-0479">Metal-binding</keyword>
<keyword evidence="6" id="KW-1185">Reference proteome</keyword>
<protein>
    <submittedName>
        <fullName evidence="5">Fungal-specific transcription factor domain-containing protein</fullName>
    </submittedName>
</protein>
<feature type="region of interest" description="Disordered" evidence="3">
    <location>
        <begin position="33"/>
        <end position="56"/>
    </location>
</feature>
<dbReference type="SMART" id="SM00906">
    <property type="entry name" value="Fungal_trans"/>
    <property type="match status" value="1"/>
</dbReference>
<comment type="caution">
    <text evidence="5">The sequence shown here is derived from an EMBL/GenBank/DDBJ whole genome shotgun (WGS) entry which is preliminary data.</text>
</comment>
<proteinExistence type="predicted"/>
<dbReference type="OrthoDB" id="10251155at2759"/>
<dbReference type="InterPro" id="IPR004507">
    <property type="entry name" value="UbiX-like"/>
</dbReference>
<dbReference type="PROSITE" id="PS00463">
    <property type="entry name" value="ZN2_CY6_FUNGAL_1"/>
    <property type="match status" value="1"/>
</dbReference>
<evidence type="ECO:0000256" key="2">
    <source>
        <dbReference type="ARBA" id="ARBA00023242"/>
    </source>
</evidence>
<feature type="compositionally biased region" description="Polar residues" evidence="3">
    <location>
        <begin position="109"/>
        <end position="118"/>
    </location>
</feature>
<dbReference type="InterPro" id="IPR001138">
    <property type="entry name" value="Zn2Cys6_DnaBD"/>
</dbReference>
<feature type="region of interest" description="Disordered" evidence="3">
    <location>
        <begin position="109"/>
        <end position="161"/>
    </location>
</feature>
<dbReference type="Pfam" id="PF00172">
    <property type="entry name" value="Zn_clus"/>
    <property type="match status" value="1"/>
</dbReference>
<dbReference type="Pfam" id="PF04082">
    <property type="entry name" value="Fungal_trans"/>
    <property type="match status" value="1"/>
</dbReference>
<dbReference type="AlphaFoldDB" id="A0A9P7YGF6"/>
<dbReference type="Proteomes" id="UP000824998">
    <property type="component" value="Unassembled WGS sequence"/>
</dbReference>
<dbReference type="GO" id="GO:0016831">
    <property type="term" value="F:carboxy-lyase activity"/>
    <property type="evidence" value="ECO:0007669"/>
    <property type="project" value="TreeGrafter"/>
</dbReference>